<sequence>MACLLGIDIGTTNTKIIIFTENGDIVEERAFPTPFISDEYGGCYQPQEVLNVLLENLKSFSSGAKKEVVALSISSFAEVMVGLDKSLQPITKSPAWFDTRTDTIFQETKDTIKSDNIYRLTGLSPQSKYSLYKLLWHQKFEPEIFQSVCYWTSMSGYVLSALSGVLSFDYSLASRTMFFDQQNRQWSQELLDNIGVPLEKMPKLTPSGIVLDTIQKNIARLTGLPENLQVVTGGHDHLCAAVAVGVFKQGQVLISTGTTENLTMALDSIPQINLSQLKRSFSWGHHAIPERYYGMSGIYSGGYSLEWFLKLVNENYQYLKKMSQEIPKEVSLFFPYLLGADYDGARGAFINLEGQMEKADLTKSLIISLGFEYKDLWDIMAQNLNIQVERVTNVGGGTQNDFWMKVKSAVLNEKILVPQDKEGSCKGAAILAGMAVGLYNDPEDAYRKTFHLAKIYEPGPELRESLLPWYRLYLELRDDIRHLNEKMKIIQTKRRK</sequence>
<dbReference type="InterPro" id="IPR050406">
    <property type="entry name" value="FGGY_Carb_Kinase"/>
</dbReference>
<dbReference type="EC" id="2.7.1.17" evidence="6"/>
<keyword evidence="7" id="KW-1185">Reference proteome</keyword>
<dbReference type="Pfam" id="PF00370">
    <property type="entry name" value="FGGY_N"/>
    <property type="match status" value="1"/>
</dbReference>
<gene>
    <name evidence="6" type="primary">xylB_6</name>
    <name evidence="6" type="ORF">RT761_00328</name>
</gene>
<comment type="similarity">
    <text evidence="1">Belongs to the FGGY kinase family.</text>
</comment>
<evidence type="ECO:0000313" key="7">
    <source>
        <dbReference type="Proteomes" id="UP000594463"/>
    </source>
</evidence>
<accession>A0A7T1AJM2</accession>
<keyword evidence="3 6" id="KW-0418">Kinase</keyword>
<protein>
    <submittedName>
        <fullName evidence="6">Xylulose kinase</fullName>
        <ecNumber evidence="6">2.7.1.17</ecNumber>
    </submittedName>
</protein>
<evidence type="ECO:0000259" key="4">
    <source>
        <dbReference type="Pfam" id="PF00370"/>
    </source>
</evidence>
<dbReference type="SUPFAM" id="SSF53067">
    <property type="entry name" value="Actin-like ATPase domain"/>
    <property type="match status" value="2"/>
</dbReference>
<name>A0A7T1AJM2_ATRLM</name>
<feature type="domain" description="Carbohydrate kinase FGGY N-terminal" evidence="4">
    <location>
        <begin position="4"/>
        <end position="242"/>
    </location>
</feature>
<evidence type="ECO:0000313" key="6">
    <source>
        <dbReference type="EMBL" id="QPM67136.1"/>
    </source>
</evidence>
<dbReference type="PANTHER" id="PTHR43095">
    <property type="entry name" value="SUGAR KINASE"/>
    <property type="match status" value="1"/>
</dbReference>
<dbReference type="CDD" id="cd07773">
    <property type="entry name" value="ASKHA_NBD_FGGY_FK"/>
    <property type="match status" value="1"/>
</dbReference>
<dbReference type="InterPro" id="IPR043129">
    <property type="entry name" value="ATPase_NBD"/>
</dbReference>
<evidence type="ECO:0000256" key="2">
    <source>
        <dbReference type="ARBA" id="ARBA00022679"/>
    </source>
</evidence>
<proteinExistence type="inferred from homology"/>
<evidence type="ECO:0000259" key="5">
    <source>
        <dbReference type="Pfam" id="PF02782"/>
    </source>
</evidence>
<dbReference type="AlphaFoldDB" id="A0A7T1AJM2"/>
<dbReference type="InterPro" id="IPR000577">
    <property type="entry name" value="Carb_kinase_FGGY"/>
</dbReference>
<organism evidence="6 7">
    <name type="scientific">Atribacter laminatus</name>
    <dbReference type="NCBI Taxonomy" id="2847778"/>
    <lineage>
        <taxon>Bacteria</taxon>
        <taxon>Pseudomonadati</taxon>
        <taxon>Atribacterota</taxon>
        <taxon>Atribacteria</taxon>
        <taxon>Atribacterales</taxon>
        <taxon>Atribacteraceae</taxon>
        <taxon>Atribacter</taxon>
    </lineage>
</organism>
<evidence type="ECO:0000256" key="1">
    <source>
        <dbReference type="ARBA" id="ARBA00009156"/>
    </source>
</evidence>
<dbReference type="InterPro" id="IPR018484">
    <property type="entry name" value="FGGY_N"/>
</dbReference>
<dbReference type="Pfam" id="PF02782">
    <property type="entry name" value="FGGY_C"/>
    <property type="match status" value="1"/>
</dbReference>
<dbReference type="PIRSF" id="PIRSF000538">
    <property type="entry name" value="GlpK"/>
    <property type="match status" value="1"/>
</dbReference>
<evidence type="ECO:0000256" key="3">
    <source>
        <dbReference type="ARBA" id="ARBA00022777"/>
    </source>
</evidence>
<reference evidence="6 7" key="1">
    <citation type="journal article" date="2021" name="Nat. Commun.">
        <title>Isolation of a member of the candidate phylum Atribacteria reveals a unique cell membrane structure.</title>
        <authorList>
            <person name="Taiki K."/>
            <person name="Nobu M.K."/>
            <person name="Kusada H."/>
            <person name="Meng X.-Y."/>
            <person name="Hosoki N."/>
            <person name="Uematsu K."/>
            <person name="Yoshioka H."/>
            <person name="Kamagata Y."/>
            <person name="Tamaki H."/>
        </authorList>
    </citation>
    <scope>NUCLEOTIDE SEQUENCE [LARGE SCALE GENOMIC DNA]</scope>
    <source>
        <strain evidence="6 7">RT761</strain>
    </source>
</reference>
<dbReference type="RefSeq" id="WP_218112359.1">
    <property type="nucleotide sequence ID" value="NZ_CP065383.1"/>
</dbReference>
<dbReference type="GO" id="GO:0004856">
    <property type="term" value="F:D-xylulokinase activity"/>
    <property type="evidence" value="ECO:0007669"/>
    <property type="project" value="UniProtKB-EC"/>
</dbReference>
<dbReference type="Proteomes" id="UP000594463">
    <property type="component" value="Chromosome"/>
</dbReference>
<dbReference type="EMBL" id="CP065383">
    <property type="protein sequence ID" value="QPM67136.1"/>
    <property type="molecule type" value="Genomic_DNA"/>
</dbReference>
<dbReference type="PANTHER" id="PTHR43095:SF5">
    <property type="entry name" value="XYLULOSE KINASE"/>
    <property type="match status" value="1"/>
</dbReference>
<feature type="domain" description="Carbohydrate kinase FGGY C-terminal" evidence="5">
    <location>
        <begin position="254"/>
        <end position="435"/>
    </location>
</feature>
<dbReference type="KEGG" id="alam:RT761_00328"/>
<keyword evidence="2 6" id="KW-0808">Transferase</keyword>
<dbReference type="InterPro" id="IPR018485">
    <property type="entry name" value="FGGY_C"/>
</dbReference>
<dbReference type="Gene3D" id="3.30.420.40">
    <property type="match status" value="2"/>
</dbReference>